<name>A0A927CZA6_9BACI</name>
<reference evidence="1" key="1">
    <citation type="submission" date="2020-09" db="EMBL/GenBank/DDBJ databases">
        <title>Bacillus faecalis sp. nov., a moderately halophilic bacterium isolated from cow faeces.</title>
        <authorList>
            <person name="Jiang L."/>
            <person name="Lee J."/>
        </authorList>
    </citation>
    <scope>NUCLEOTIDE SEQUENCE</scope>
    <source>
        <strain evidence="1">AGMB 02131</strain>
    </source>
</reference>
<dbReference type="EMBL" id="JACXSI010000069">
    <property type="protein sequence ID" value="MBD3110432.1"/>
    <property type="molecule type" value="Genomic_DNA"/>
</dbReference>
<accession>A0A927CZA6</accession>
<evidence type="ECO:0000313" key="1">
    <source>
        <dbReference type="EMBL" id="MBD3110432.1"/>
    </source>
</evidence>
<gene>
    <name evidence="1" type="ORF">IEO70_19070</name>
</gene>
<dbReference type="AlphaFoldDB" id="A0A927CZA6"/>
<comment type="caution">
    <text evidence="1">The sequence shown here is derived from an EMBL/GenBank/DDBJ whole genome shotgun (WGS) entry which is preliminary data.</text>
</comment>
<dbReference type="RefSeq" id="WP_190999964.1">
    <property type="nucleotide sequence ID" value="NZ_JACXSI010000069.1"/>
</dbReference>
<dbReference type="InterPro" id="IPR019658">
    <property type="entry name" value="DUF2515"/>
</dbReference>
<organism evidence="1 2">
    <name type="scientific">Peribacillus faecalis</name>
    <dbReference type="NCBI Taxonomy" id="2772559"/>
    <lineage>
        <taxon>Bacteria</taxon>
        <taxon>Bacillati</taxon>
        <taxon>Bacillota</taxon>
        <taxon>Bacilli</taxon>
        <taxon>Bacillales</taxon>
        <taxon>Bacillaceae</taxon>
        <taxon>Peribacillus</taxon>
    </lineage>
</organism>
<evidence type="ECO:0000313" key="2">
    <source>
        <dbReference type="Proteomes" id="UP000602076"/>
    </source>
</evidence>
<keyword evidence="2" id="KW-1185">Reference proteome</keyword>
<sequence>MYFLLPPIDKDYSIHDILSTIQCLTKKWNIDNISRTNAYFRYFQTHPEIEWSFLASMVSRNAGYNMCDLEGSPLKDTLSPQYRNYLFLTYEKANYLIFKDVFPQLLLYHYSTLLNEKMFHCLRYFFVTAFMESEWEYFWEYSDRKRLMTALIINEQNVIQKPVIEDPFFQKNVFQSKLFWLQDALRLNAVLFPTIKGELYGLPVHHFRKLDKRIVLGKGLAKILFDDQLFQHFYQFAYLTEHTGSRIDYEQYFSNRKRRETPFLRAVYPVIQHPDYELENWDDKRRVQKKWFSQSNLPNKVNNMTQLHKKKRQQLERFIYLYRFMKTTR</sequence>
<protein>
    <submittedName>
        <fullName evidence="1">DUF2515 family protein</fullName>
    </submittedName>
</protein>
<dbReference type="Pfam" id="PF10720">
    <property type="entry name" value="DUF2515"/>
    <property type="match status" value="1"/>
</dbReference>
<dbReference type="Proteomes" id="UP000602076">
    <property type="component" value="Unassembled WGS sequence"/>
</dbReference>
<proteinExistence type="predicted"/>